<dbReference type="SUPFAM" id="SSF74650">
    <property type="entry name" value="Galactose mutarotase-like"/>
    <property type="match status" value="1"/>
</dbReference>
<feature type="domain" description="Glycosyl hydrolases family 38 C-terminal" evidence="2">
    <location>
        <begin position="173"/>
        <end position="301"/>
    </location>
</feature>
<evidence type="ECO:0000313" key="4">
    <source>
        <dbReference type="RefSeq" id="XP_030751009.1"/>
    </source>
</evidence>
<sequence>MLATDSVFYTDSNGKEMLKRVRDYRPTWELDNSEPASGNYYPITSKIAIRDEVQGIEVAVLNDRAQGGSSLNDGEIEIMIHKNCLHDDGFGVGESLNETAFDKGLVIRGSHFLTVGNINDQNGNSISAIAKDIAQKKLLDSWTFVTPLEDSADEYKSKYIMEYSGLRKALPKNVQILTLEPWKDSTFLLRLEHLFDYDEDSVLSQSALVNLTDLFTGFEIVSLEETTLGANQWLKDSDRLKFKTNSTLEQLFYEDYNTNIEYATVVKKAWIEGSKTKPQPTLKDNLDELEISLNPSDIRTFIIGIKRF</sequence>
<dbReference type="PANTHER" id="PTHR11607">
    <property type="entry name" value="ALPHA-MANNOSIDASE"/>
    <property type="match status" value="1"/>
</dbReference>
<dbReference type="GO" id="GO:0005764">
    <property type="term" value="C:lysosome"/>
    <property type="evidence" value="ECO:0007669"/>
    <property type="project" value="TreeGrafter"/>
</dbReference>
<dbReference type="GO" id="GO:0004559">
    <property type="term" value="F:alpha-mannosidase activity"/>
    <property type="evidence" value="ECO:0007669"/>
    <property type="project" value="InterPro"/>
</dbReference>
<dbReference type="InterPro" id="IPR041147">
    <property type="entry name" value="GH38_C"/>
</dbReference>
<dbReference type="InterPro" id="IPR011013">
    <property type="entry name" value="Gal_mutarotase_sf_dom"/>
</dbReference>
<evidence type="ECO:0000259" key="1">
    <source>
        <dbReference type="Pfam" id="PF07748"/>
    </source>
</evidence>
<dbReference type="InParanoid" id="A0A6J2XK24"/>
<dbReference type="Pfam" id="PF07748">
    <property type="entry name" value="Glyco_hydro_38C"/>
    <property type="match status" value="1"/>
</dbReference>
<proteinExistence type="predicted"/>
<dbReference type="GO" id="GO:0030246">
    <property type="term" value="F:carbohydrate binding"/>
    <property type="evidence" value="ECO:0007669"/>
    <property type="project" value="InterPro"/>
</dbReference>
<dbReference type="PANTHER" id="PTHR11607:SF3">
    <property type="entry name" value="LYSOSOMAL ALPHA-MANNOSIDASE"/>
    <property type="match status" value="1"/>
</dbReference>
<dbReference type="GO" id="GO:0006013">
    <property type="term" value="P:mannose metabolic process"/>
    <property type="evidence" value="ECO:0007669"/>
    <property type="project" value="InterPro"/>
</dbReference>
<dbReference type="GeneID" id="115878602"/>
<gene>
    <name evidence="4" type="primary">LOC115878602</name>
</gene>
<evidence type="ECO:0000313" key="3">
    <source>
        <dbReference type="Proteomes" id="UP000504635"/>
    </source>
</evidence>
<dbReference type="RefSeq" id="XP_030751009.1">
    <property type="nucleotide sequence ID" value="XM_030895149.1"/>
</dbReference>
<dbReference type="InterPro" id="IPR011682">
    <property type="entry name" value="Glyco_hydro_38_C"/>
</dbReference>
<dbReference type="KEGG" id="soy:115878602"/>
<reference evidence="4" key="1">
    <citation type="submission" date="2025-08" db="UniProtKB">
        <authorList>
            <consortium name="RefSeq"/>
        </authorList>
    </citation>
    <scope>IDENTIFICATION</scope>
    <source>
        <tissue evidence="4">Gonads</tissue>
    </source>
</reference>
<dbReference type="AlphaFoldDB" id="A0A6J2XK24"/>
<dbReference type="Pfam" id="PF17677">
    <property type="entry name" value="Glyco_hydro38C2"/>
    <property type="match status" value="1"/>
</dbReference>
<organism evidence="3 4">
    <name type="scientific">Sitophilus oryzae</name>
    <name type="common">Rice weevil</name>
    <name type="synonym">Curculio oryzae</name>
    <dbReference type="NCBI Taxonomy" id="7048"/>
    <lineage>
        <taxon>Eukaryota</taxon>
        <taxon>Metazoa</taxon>
        <taxon>Ecdysozoa</taxon>
        <taxon>Arthropoda</taxon>
        <taxon>Hexapoda</taxon>
        <taxon>Insecta</taxon>
        <taxon>Pterygota</taxon>
        <taxon>Neoptera</taxon>
        <taxon>Endopterygota</taxon>
        <taxon>Coleoptera</taxon>
        <taxon>Polyphaga</taxon>
        <taxon>Cucujiformia</taxon>
        <taxon>Curculionidae</taxon>
        <taxon>Dryophthorinae</taxon>
        <taxon>Sitophilus</taxon>
    </lineage>
</organism>
<dbReference type="Gene3D" id="2.60.40.1360">
    <property type="match status" value="1"/>
</dbReference>
<dbReference type="OrthoDB" id="2016903at2759"/>
<name>A0A6J2XK24_SITOR</name>
<protein>
    <submittedName>
        <fullName evidence="4">Lysosomal alpha-mannosidase-like</fullName>
    </submittedName>
</protein>
<feature type="domain" description="Glycosyl hydrolase family 38 C-terminal" evidence="1">
    <location>
        <begin position="3"/>
        <end position="89"/>
    </location>
</feature>
<accession>A0A6J2XK24</accession>
<evidence type="ECO:0000259" key="2">
    <source>
        <dbReference type="Pfam" id="PF17677"/>
    </source>
</evidence>
<dbReference type="Gene3D" id="2.70.98.30">
    <property type="entry name" value="Golgi alpha-mannosidase II, domain 4"/>
    <property type="match status" value="1"/>
</dbReference>
<dbReference type="InterPro" id="IPR050843">
    <property type="entry name" value="Glycosyl_Hydrlase_38"/>
</dbReference>
<dbReference type="Proteomes" id="UP000504635">
    <property type="component" value="Unplaced"/>
</dbReference>
<keyword evidence="3" id="KW-1185">Reference proteome</keyword>